<proteinExistence type="predicted"/>
<dbReference type="EMBL" id="SRMO01000100">
    <property type="protein sequence ID" value="TGG89958.1"/>
    <property type="molecule type" value="Genomic_DNA"/>
</dbReference>
<protein>
    <submittedName>
        <fullName evidence="1">Uncharacterized protein</fullName>
    </submittedName>
</protein>
<accession>A0A524RKF0</accession>
<evidence type="ECO:0000313" key="2">
    <source>
        <dbReference type="Proteomes" id="UP000317990"/>
    </source>
</evidence>
<sequence length="103" mass="11946">MDFYTQHSQPVFCAGVQRQLRLWRHCCHHAAIAGRKDLWVADTQSETRQFCYLEKRELLMFLKVRLTLGSLHRNCLFISCFQVGVKTATSMLQLHPQVVGGRP</sequence>
<dbReference type="AlphaFoldDB" id="A0A524RKF0"/>
<organism evidence="1 2">
    <name type="scientific">Aphanocapsa feldmannii 277cV</name>
    <dbReference type="NCBI Taxonomy" id="2507553"/>
    <lineage>
        <taxon>Bacteria</taxon>
        <taxon>Bacillati</taxon>
        <taxon>Cyanobacteriota</taxon>
        <taxon>Cyanophyceae</taxon>
        <taxon>Oscillatoriophycideae</taxon>
        <taxon>Chroococcales</taxon>
        <taxon>Microcystaceae</taxon>
        <taxon>Aphanocapsa</taxon>
    </lineage>
</organism>
<dbReference type="Proteomes" id="UP000317990">
    <property type="component" value="Unassembled WGS sequence"/>
</dbReference>
<gene>
    <name evidence="1" type="ORF">ERJ67_11685</name>
</gene>
<name>A0A524RKF0_9CHRO</name>
<reference evidence="1 2" key="1">
    <citation type="journal article" date="2019" name="mSystems">
        <title>Life at home and on the roam: Genomic adaptions reflect the dual lifestyle of an intracellular, facultative symbiont.</title>
        <authorList>
            <person name="Burgsdorf I."/>
        </authorList>
    </citation>
    <scope>NUCLEOTIDE SEQUENCE [LARGE SCALE GENOMIC DNA]</scope>
    <source>
        <strain evidence="1">277cV</strain>
    </source>
</reference>
<comment type="caution">
    <text evidence="1">The sequence shown here is derived from an EMBL/GenBank/DDBJ whole genome shotgun (WGS) entry which is preliminary data.</text>
</comment>
<evidence type="ECO:0000313" key="1">
    <source>
        <dbReference type="EMBL" id="TGG89958.1"/>
    </source>
</evidence>